<dbReference type="Proteomes" id="UP000188912">
    <property type="component" value="Chromosome"/>
</dbReference>
<keyword evidence="2" id="KW-1185">Reference proteome</keyword>
<keyword evidence="1" id="KW-0378">Hydrolase</keyword>
<sequence length="228" mass="25698">MDKTDSSRTDIVRHNRFRYQIDNPAEPDGTIVILLHGSGGNETTLLPFARPVWPHSVLIGIRGRLVQAGETRWYRKITPTLFDQSDIAHESQAFFAFLNALADEQGYDLSRATFVGYSNGANLLAVVMMQHPDLVRRAILMRSMPVLNRMPAGNLHGIKVLTISGKRDTLYSPYAQELSSLLQERGATIESHMTDGNHLTGDEDQTIIRRWLAAQNPDKFTSVRKKQR</sequence>
<proteinExistence type="predicted"/>
<dbReference type="InterPro" id="IPR029058">
    <property type="entry name" value="AB_hydrolase_fold"/>
</dbReference>
<reference evidence="1 2" key="1">
    <citation type="journal article" date="2010" name="Science">
        <title>Genomic comparison of the ants Camponotus floridanus and Harpegnathos saltator.</title>
        <authorList>
            <person name="Bonasio R."/>
            <person name="Zhang G."/>
            <person name="Ye C."/>
            <person name="Mutti N.S."/>
            <person name="Fang X."/>
            <person name="Qin N."/>
            <person name="Donahue G."/>
            <person name="Yang P."/>
            <person name="Li Q."/>
            <person name="Li C."/>
            <person name="Zhang P."/>
            <person name="Huang Z."/>
            <person name="Berger S.L."/>
            <person name="Reinberg D."/>
            <person name="Wang J."/>
            <person name="Liebig J."/>
        </authorList>
    </citation>
    <scope>NUCLEOTIDE SEQUENCE [LARGE SCALE GENOMIC DNA]</scope>
    <source>
        <strain evidence="1 2">Hsal</strain>
    </source>
</reference>
<protein>
    <submittedName>
        <fullName evidence="1">Alpha/beta hydrolase</fullName>
    </submittedName>
</protein>
<evidence type="ECO:0000313" key="2">
    <source>
        <dbReference type="Proteomes" id="UP000188912"/>
    </source>
</evidence>
<evidence type="ECO:0000313" key="1">
    <source>
        <dbReference type="EMBL" id="AQS41828.1"/>
    </source>
</evidence>
<dbReference type="AlphaFoldDB" id="A0A1U9JVF2"/>
<dbReference type="KEGG" id="thd:BHV28_11400"/>
<dbReference type="GO" id="GO:0016787">
    <property type="term" value="F:hydrolase activity"/>
    <property type="evidence" value="ECO:0007669"/>
    <property type="project" value="UniProtKB-KW"/>
</dbReference>
<dbReference type="Gene3D" id="3.40.50.1820">
    <property type="entry name" value="alpha/beta hydrolase"/>
    <property type="match status" value="1"/>
</dbReference>
<dbReference type="SUPFAM" id="SSF53474">
    <property type="entry name" value="alpha/beta-Hydrolases"/>
    <property type="match status" value="1"/>
</dbReference>
<dbReference type="STRING" id="1902579.BHV28_11400"/>
<reference evidence="1 2" key="2">
    <citation type="journal article" date="2016" name="Sci. Rep.">
        <title>The genome of Rhizobiales bacteria in predatory ants reveals urease gene functions but no genes for nitrogen fixation.</title>
        <authorList>
            <person name="Neuvonen M.M."/>
            <person name="Tamarit D."/>
            <person name="Naslund K."/>
            <person name="Liebig J."/>
            <person name="Feldhaar H."/>
            <person name="Moran N.A."/>
            <person name="Guy L."/>
            <person name="Andersson S.G."/>
        </authorList>
    </citation>
    <scope>NUCLEOTIDE SEQUENCE [LARGE SCALE GENOMIC DNA]</scope>
    <source>
        <strain evidence="1 2">Hsal</strain>
    </source>
</reference>
<accession>A0A1U9JVF2</accession>
<organism evidence="1 2">
    <name type="scientific">Candidatus Tokpelaia hoelldobleri</name>
    <dbReference type="NCBI Taxonomy" id="1902579"/>
    <lineage>
        <taxon>Bacteria</taxon>
        <taxon>Pseudomonadati</taxon>
        <taxon>Pseudomonadota</taxon>
        <taxon>Alphaproteobacteria</taxon>
        <taxon>Hyphomicrobiales</taxon>
        <taxon>Candidatus Tokpelaia</taxon>
    </lineage>
</organism>
<name>A0A1U9JVF2_9HYPH</name>
<dbReference type="EMBL" id="CP017315">
    <property type="protein sequence ID" value="AQS41828.1"/>
    <property type="molecule type" value="Genomic_DNA"/>
</dbReference>
<gene>
    <name evidence="1" type="ORF">BHV28_11400</name>
</gene>